<name>A0ABW0RY91_9BURK</name>
<comment type="caution">
    <text evidence="10">Lacks conserved residue(s) required for the propagation of feature annotation.</text>
</comment>
<dbReference type="EMBL" id="JBHSMZ010000006">
    <property type="protein sequence ID" value="MFC5549006.1"/>
    <property type="molecule type" value="Genomic_DNA"/>
</dbReference>
<dbReference type="RefSeq" id="WP_379770442.1">
    <property type="nucleotide sequence ID" value="NZ_JBHSMZ010000006.1"/>
</dbReference>
<evidence type="ECO:0000256" key="8">
    <source>
        <dbReference type="ARBA" id="ARBA00023136"/>
    </source>
</evidence>
<keyword evidence="4 10" id="KW-0812">Transmembrane</keyword>
<comment type="similarity">
    <text evidence="10">Belongs to the monovalent cation:proton antiporter 1 (CPA1) transporter (TC 2.A.36) family.</text>
</comment>
<comment type="caution">
    <text evidence="12">The sequence shown here is derived from an EMBL/GenBank/DDBJ whole genome shotgun (WGS) entry which is preliminary data.</text>
</comment>
<keyword evidence="3" id="KW-1003">Cell membrane</keyword>
<evidence type="ECO:0000256" key="2">
    <source>
        <dbReference type="ARBA" id="ARBA00022448"/>
    </source>
</evidence>
<evidence type="ECO:0000256" key="3">
    <source>
        <dbReference type="ARBA" id="ARBA00022475"/>
    </source>
</evidence>
<feature type="transmembrane region" description="Helical" evidence="10">
    <location>
        <begin position="31"/>
        <end position="49"/>
    </location>
</feature>
<keyword evidence="9 10" id="KW-0739">Sodium transport</keyword>
<evidence type="ECO:0000313" key="12">
    <source>
        <dbReference type="EMBL" id="MFC5549006.1"/>
    </source>
</evidence>
<proteinExistence type="inferred from homology"/>
<dbReference type="PANTHER" id="PTHR10110:SF86">
    <property type="entry name" value="SODIUM_HYDROGEN EXCHANGER 7"/>
    <property type="match status" value="1"/>
</dbReference>
<organism evidence="12 13">
    <name type="scientific">Massilia aerilata</name>
    <dbReference type="NCBI Taxonomy" id="453817"/>
    <lineage>
        <taxon>Bacteria</taxon>
        <taxon>Pseudomonadati</taxon>
        <taxon>Pseudomonadota</taxon>
        <taxon>Betaproteobacteria</taxon>
        <taxon>Burkholderiales</taxon>
        <taxon>Oxalobacteraceae</taxon>
        <taxon>Telluria group</taxon>
        <taxon>Massilia</taxon>
    </lineage>
</organism>
<sequence length="545" mass="58714">MESVEVVLAMLLAVVASGWVGRILPFGVPLPLIQIALGAVISGVFRHGVALEPDIFFLLFLPPLLFLDGWRIPKVGLFRDKGTIIELALGLVLFTVVGAGYLVHWLIPSMPLPVAFALAAIVAPTDPVAVSAITSRIPVPPRLMHIIEGESLLNDASGLVCFRFAVAAAVTGSFSPTRAGLTFLWVALAGIAAGVFVTWAVSRAHGALLRRFGEDDGMPILINLLTPFGAYLAAEHIGASGILAAVAAGIAMSYVELSGSASPSTRIRRNVIWDTLQFSLNGVMFVLLGEQLPDIAREALHPPGGGAPLDPWWLARNALALSLGLVVLRFVWVWVSLRLTILNRRRLGQQVFKPRMRLILATSFAGVRGALTMAGVMTLPLALEDGSPFPGRQLAILLASAVIVVSLLLASVALPRLLRGLEVPLEPEAEQEEDRARHAAVTAAVDAVERAGRAHSGEPDAELHAHAWGTVAGLYRHRLRNIQLGNAAGPDVQAARQAERDYRLIALRAERDTILRLGRRREISDEVARKLLREIDLVEARYRES</sequence>
<dbReference type="Gene3D" id="6.10.140.1330">
    <property type="match status" value="1"/>
</dbReference>
<accession>A0ABW0RY91</accession>
<evidence type="ECO:0000256" key="7">
    <source>
        <dbReference type="ARBA" id="ARBA00023065"/>
    </source>
</evidence>
<evidence type="ECO:0000256" key="1">
    <source>
        <dbReference type="ARBA" id="ARBA00004651"/>
    </source>
</evidence>
<dbReference type="InterPro" id="IPR006153">
    <property type="entry name" value="Cation/H_exchanger_TM"/>
</dbReference>
<evidence type="ECO:0000256" key="9">
    <source>
        <dbReference type="ARBA" id="ARBA00023201"/>
    </source>
</evidence>
<keyword evidence="13" id="KW-1185">Reference proteome</keyword>
<gene>
    <name evidence="12" type="ORF">ACFPO9_10800</name>
</gene>
<comment type="function">
    <text evidence="10">Na(+)/H(+) antiporter that extrudes sodium in exchange for external protons.</text>
</comment>
<evidence type="ECO:0000259" key="11">
    <source>
        <dbReference type="Pfam" id="PF00999"/>
    </source>
</evidence>
<feature type="transmembrane region" description="Helical" evidence="10">
    <location>
        <begin position="181"/>
        <end position="201"/>
    </location>
</feature>
<feature type="transmembrane region" description="Helical" evidence="10">
    <location>
        <begin position="358"/>
        <end position="382"/>
    </location>
</feature>
<reference evidence="13" key="1">
    <citation type="journal article" date="2019" name="Int. J. Syst. Evol. Microbiol.">
        <title>The Global Catalogue of Microorganisms (GCM) 10K type strain sequencing project: providing services to taxonomists for standard genome sequencing and annotation.</title>
        <authorList>
            <consortium name="The Broad Institute Genomics Platform"/>
            <consortium name="The Broad Institute Genome Sequencing Center for Infectious Disease"/>
            <person name="Wu L."/>
            <person name="Ma J."/>
        </authorList>
    </citation>
    <scope>NUCLEOTIDE SEQUENCE [LARGE SCALE GENOMIC DNA]</scope>
    <source>
        <strain evidence="13">CGMCC 4.5798</strain>
    </source>
</reference>
<dbReference type="PANTHER" id="PTHR10110">
    <property type="entry name" value="SODIUM/HYDROGEN EXCHANGER"/>
    <property type="match status" value="1"/>
</dbReference>
<dbReference type="PRINTS" id="PR01084">
    <property type="entry name" value="NAHEXCHNGR"/>
</dbReference>
<keyword evidence="8 10" id="KW-0472">Membrane</keyword>
<evidence type="ECO:0000256" key="5">
    <source>
        <dbReference type="ARBA" id="ARBA00022989"/>
    </source>
</evidence>
<evidence type="ECO:0000313" key="13">
    <source>
        <dbReference type="Proteomes" id="UP001596086"/>
    </source>
</evidence>
<feature type="domain" description="Cation/H+ exchanger transmembrane" evidence="11">
    <location>
        <begin position="17"/>
        <end position="419"/>
    </location>
</feature>
<feature type="transmembrane region" description="Helical" evidence="10">
    <location>
        <begin position="394"/>
        <end position="414"/>
    </location>
</feature>
<feature type="transmembrane region" description="Helical" evidence="10">
    <location>
        <begin position="318"/>
        <end position="337"/>
    </location>
</feature>
<comment type="subcellular location">
    <subcellularLocation>
        <location evidence="10">Cell inner membrane</location>
        <topology evidence="10">Multi-pass membrane protein</topology>
    </subcellularLocation>
    <subcellularLocation>
        <location evidence="1">Cell membrane</location>
        <topology evidence="1">Multi-pass membrane protein</topology>
    </subcellularLocation>
</comment>
<dbReference type="InterPro" id="IPR004705">
    <property type="entry name" value="Cation/H_exchanger_CPA1_bac"/>
</dbReference>
<dbReference type="Proteomes" id="UP001596086">
    <property type="component" value="Unassembled WGS sequence"/>
</dbReference>
<keyword evidence="5 10" id="KW-1133">Transmembrane helix</keyword>
<dbReference type="InterPro" id="IPR018422">
    <property type="entry name" value="Cation/H_exchanger_CPA1"/>
</dbReference>
<dbReference type="Pfam" id="PF00999">
    <property type="entry name" value="Na_H_Exchanger"/>
    <property type="match status" value="1"/>
</dbReference>
<keyword evidence="10" id="KW-0050">Antiport</keyword>
<feature type="transmembrane region" description="Helical" evidence="10">
    <location>
        <begin position="84"/>
        <end position="107"/>
    </location>
</feature>
<feature type="transmembrane region" description="Helical" evidence="10">
    <location>
        <begin position="55"/>
        <end position="72"/>
    </location>
</feature>
<dbReference type="InterPro" id="IPR004709">
    <property type="entry name" value="NaH_exchanger"/>
</dbReference>
<protein>
    <submittedName>
        <fullName evidence="12">Na+/H+ antiporter</fullName>
    </submittedName>
</protein>
<evidence type="ECO:0000256" key="10">
    <source>
        <dbReference type="RuleBase" id="RU366002"/>
    </source>
</evidence>
<evidence type="ECO:0000256" key="4">
    <source>
        <dbReference type="ARBA" id="ARBA00022692"/>
    </source>
</evidence>
<keyword evidence="10" id="KW-0997">Cell inner membrane</keyword>
<evidence type="ECO:0000256" key="6">
    <source>
        <dbReference type="ARBA" id="ARBA00023053"/>
    </source>
</evidence>
<feature type="transmembrane region" description="Helical" evidence="10">
    <location>
        <begin position="6"/>
        <end position="24"/>
    </location>
</feature>
<keyword evidence="7 10" id="KW-0406">Ion transport</keyword>
<keyword evidence="2 10" id="KW-0813">Transport</keyword>
<keyword evidence="6 10" id="KW-0915">Sodium</keyword>
<dbReference type="NCBIfam" id="TIGR00831">
    <property type="entry name" value="a_cpa1"/>
    <property type="match status" value="1"/>
</dbReference>